<name>A0A7Z0DSC2_9ACTN</name>
<comment type="caution">
    <text evidence="1">The sequence shown here is derived from an EMBL/GenBank/DDBJ whole genome shotgun (WGS) entry which is preliminary data.</text>
</comment>
<dbReference type="PROSITE" id="PS51257">
    <property type="entry name" value="PROKAR_LIPOPROTEIN"/>
    <property type="match status" value="1"/>
</dbReference>
<organism evidence="1 2">
    <name type="scientific">Nocardioides panzhihuensis</name>
    <dbReference type="NCBI Taxonomy" id="860243"/>
    <lineage>
        <taxon>Bacteria</taxon>
        <taxon>Bacillati</taxon>
        <taxon>Actinomycetota</taxon>
        <taxon>Actinomycetes</taxon>
        <taxon>Propionibacteriales</taxon>
        <taxon>Nocardioidaceae</taxon>
        <taxon>Nocardioides</taxon>
    </lineage>
</organism>
<evidence type="ECO:0000313" key="1">
    <source>
        <dbReference type="EMBL" id="NYI80461.1"/>
    </source>
</evidence>
<reference evidence="1 2" key="1">
    <citation type="submission" date="2020-07" db="EMBL/GenBank/DDBJ databases">
        <title>Sequencing the genomes of 1000 actinobacteria strains.</title>
        <authorList>
            <person name="Klenk H.-P."/>
        </authorList>
    </citation>
    <scope>NUCLEOTIDE SEQUENCE [LARGE SCALE GENOMIC DNA]</scope>
    <source>
        <strain evidence="1 2">DSM 26487</strain>
    </source>
</reference>
<gene>
    <name evidence="1" type="ORF">BJ988_005109</name>
</gene>
<evidence type="ECO:0000313" key="2">
    <source>
        <dbReference type="Proteomes" id="UP000564496"/>
    </source>
</evidence>
<dbReference type="AlphaFoldDB" id="A0A7Z0DSC2"/>
<keyword evidence="2" id="KW-1185">Reference proteome</keyword>
<proteinExistence type="predicted"/>
<dbReference type="RefSeq" id="WP_179660653.1">
    <property type="nucleotide sequence ID" value="NZ_JACBZR010000001.1"/>
</dbReference>
<accession>A0A7Z0DSC2</accession>
<sequence length="154" mass="14793">MSSKILGGLRRSVVVTLLAGGFMVAGAGIACAGSHSAEQGDGPAASLAAAEPIKAPDRGPVGPVTISGAAAGNDAALTVTTDGTTVVVSGRAHVESPVGHDVDSGSLLGGGRGVGLDTEPFGFVGGVTGDSSSADIVGVGRIGVEKHYYVQGAP</sequence>
<dbReference type="Proteomes" id="UP000564496">
    <property type="component" value="Unassembled WGS sequence"/>
</dbReference>
<protein>
    <submittedName>
        <fullName evidence="1">Uncharacterized protein</fullName>
    </submittedName>
</protein>
<dbReference type="EMBL" id="JACBZR010000001">
    <property type="protein sequence ID" value="NYI80461.1"/>
    <property type="molecule type" value="Genomic_DNA"/>
</dbReference>